<evidence type="ECO:0000313" key="2">
    <source>
        <dbReference type="EMBL" id="KAJ8921555.1"/>
    </source>
</evidence>
<reference evidence="2 3" key="1">
    <citation type="journal article" date="2023" name="Insect Mol. Biol.">
        <title>Genome sequencing provides insights into the evolution of gene families encoding plant cell wall-degrading enzymes in longhorned beetles.</title>
        <authorList>
            <person name="Shin N.R."/>
            <person name="Okamura Y."/>
            <person name="Kirsch R."/>
            <person name="Pauchet Y."/>
        </authorList>
    </citation>
    <scope>NUCLEOTIDE SEQUENCE [LARGE SCALE GENOMIC DNA]</scope>
    <source>
        <strain evidence="2">EAD_L_NR</strain>
    </source>
</reference>
<protein>
    <submittedName>
        <fullName evidence="2">Uncharacterized protein</fullName>
    </submittedName>
</protein>
<dbReference type="Proteomes" id="UP001159042">
    <property type="component" value="Unassembled WGS sequence"/>
</dbReference>
<sequence length="243" mass="27159">MKLMVFAFICVTLFLLQTESKRVSDDDDSSNVVAPVAILTAIETIVGTFTDFTIATINNLNQNIDDIENDIGNALYSMQEDLINYLWEAIFAMFEQMEIDNAAIQCVKLQADNLTGIVSNYTSQSITCEVQRLVWTLNAWMPAIADIESTNEIMKNLTQEMVQCRNDQNVNPCIEGVSDKIVKQLTDSNVTLQMEIDEGYAQTQNFSAKATVCHNDVEEQLEVASKKVSEEVAECMLQKIGTV</sequence>
<evidence type="ECO:0000313" key="3">
    <source>
        <dbReference type="Proteomes" id="UP001159042"/>
    </source>
</evidence>
<feature type="signal peptide" evidence="1">
    <location>
        <begin position="1"/>
        <end position="20"/>
    </location>
</feature>
<dbReference type="AlphaFoldDB" id="A0AAV8W5F4"/>
<evidence type="ECO:0000256" key="1">
    <source>
        <dbReference type="SAM" id="SignalP"/>
    </source>
</evidence>
<dbReference type="EMBL" id="JANEYG010000010">
    <property type="protein sequence ID" value="KAJ8921555.1"/>
    <property type="molecule type" value="Genomic_DNA"/>
</dbReference>
<proteinExistence type="predicted"/>
<keyword evidence="3" id="KW-1185">Reference proteome</keyword>
<feature type="chain" id="PRO_5043451555" evidence="1">
    <location>
        <begin position="21"/>
        <end position="243"/>
    </location>
</feature>
<organism evidence="2 3">
    <name type="scientific">Exocentrus adspersus</name>
    <dbReference type="NCBI Taxonomy" id="1586481"/>
    <lineage>
        <taxon>Eukaryota</taxon>
        <taxon>Metazoa</taxon>
        <taxon>Ecdysozoa</taxon>
        <taxon>Arthropoda</taxon>
        <taxon>Hexapoda</taxon>
        <taxon>Insecta</taxon>
        <taxon>Pterygota</taxon>
        <taxon>Neoptera</taxon>
        <taxon>Endopterygota</taxon>
        <taxon>Coleoptera</taxon>
        <taxon>Polyphaga</taxon>
        <taxon>Cucujiformia</taxon>
        <taxon>Chrysomeloidea</taxon>
        <taxon>Cerambycidae</taxon>
        <taxon>Lamiinae</taxon>
        <taxon>Acanthocinini</taxon>
        <taxon>Exocentrus</taxon>
    </lineage>
</organism>
<gene>
    <name evidence="2" type="ORF">NQ315_003175</name>
</gene>
<keyword evidence="1" id="KW-0732">Signal</keyword>
<accession>A0AAV8W5F4</accession>
<name>A0AAV8W5F4_9CUCU</name>
<comment type="caution">
    <text evidence="2">The sequence shown here is derived from an EMBL/GenBank/DDBJ whole genome shotgun (WGS) entry which is preliminary data.</text>
</comment>